<accession>A0ABT7WN72</accession>
<dbReference type="EMBL" id="JAUDZE010000002">
    <property type="protein sequence ID" value="MDN0014093.1"/>
    <property type="molecule type" value="Genomic_DNA"/>
</dbReference>
<comment type="caution">
    <text evidence="1">The sequence shown here is derived from an EMBL/GenBank/DDBJ whole genome shotgun (WGS) entry which is preliminary data.</text>
</comment>
<keyword evidence="2" id="KW-1185">Reference proteome</keyword>
<dbReference type="RefSeq" id="WP_267980324.1">
    <property type="nucleotide sequence ID" value="NZ_JAPQKF010000002.1"/>
</dbReference>
<protein>
    <recommendedName>
        <fullName evidence="3">Phage tail protein</fullName>
    </recommendedName>
</protein>
<organism evidence="1 2">
    <name type="scientific">Acinetobacter thutiue</name>
    <dbReference type="NCBI Taxonomy" id="2998078"/>
    <lineage>
        <taxon>Bacteria</taxon>
        <taxon>Pseudomonadati</taxon>
        <taxon>Pseudomonadota</taxon>
        <taxon>Gammaproteobacteria</taxon>
        <taxon>Moraxellales</taxon>
        <taxon>Moraxellaceae</taxon>
        <taxon>Acinetobacter</taxon>
    </lineage>
</organism>
<dbReference type="Proteomes" id="UP001168524">
    <property type="component" value="Unassembled WGS sequence"/>
</dbReference>
<evidence type="ECO:0000313" key="2">
    <source>
        <dbReference type="Proteomes" id="UP001168524"/>
    </source>
</evidence>
<evidence type="ECO:0000313" key="1">
    <source>
        <dbReference type="EMBL" id="MDN0014093.1"/>
    </source>
</evidence>
<gene>
    <name evidence="1" type="ORF">QTA56_07565</name>
</gene>
<name>A0ABT7WN72_9GAMM</name>
<sequence>MAEEAVGSIVMSVDGQEYDCSKFTSKKTTGNKRILTMNRKLKAKFKTKGITIYDLTCSVVIPDGKDTVDWDGVEGIRISIESPTGGFRETYTDCEVVEYSDSYDVNGETTRDLTLFAMDYLKESF</sequence>
<proteinExistence type="predicted"/>
<reference evidence="1" key="1">
    <citation type="submission" date="2023-06" db="EMBL/GenBank/DDBJ databases">
        <title>Two novel species of Acinetobacter isolated from motorbike repairing workshop in Vietnam.</title>
        <authorList>
            <person name="Le N.T.T."/>
        </authorList>
    </citation>
    <scope>NUCLEOTIDE SEQUENCE</scope>
    <source>
        <strain evidence="1">VNH17</strain>
    </source>
</reference>
<evidence type="ECO:0008006" key="3">
    <source>
        <dbReference type="Google" id="ProtNLM"/>
    </source>
</evidence>